<protein>
    <submittedName>
        <fullName evidence="1">Uncharacterized protein</fullName>
    </submittedName>
</protein>
<evidence type="ECO:0000313" key="2">
    <source>
        <dbReference type="Proteomes" id="UP000229630"/>
    </source>
</evidence>
<dbReference type="EMBL" id="CP024724">
    <property type="protein sequence ID" value="ATV27308.1"/>
    <property type="molecule type" value="Genomic_DNA"/>
</dbReference>
<reference evidence="1 2" key="1">
    <citation type="submission" date="2017-11" db="EMBL/GenBank/DDBJ databases">
        <title>Genome sequencing of Prevotella intermedia KCOM 2837.</title>
        <authorList>
            <person name="Kook J.-K."/>
            <person name="Park S.-N."/>
            <person name="Lim Y.K."/>
        </authorList>
    </citation>
    <scope>NUCLEOTIDE SEQUENCE [LARGE SCALE GENOMIC DNA]</scope>
    <source>
        <strain evidence="1 2">KCOM 2837</strain>
    </source>
</reference>
<dbReference type="Proteomes" id="UP000229630">
    <property type="component" value="Chromosome 2"/>
</dbReference>
<gene>
    <name evidence="1" type="ORF">CTM62_11090</name>
</gene>
<accession>A0A2D3L9Q3</accession>
<sequence length="61" mass="6746">MQGKSGCFAAQNLRFWKTEEKVLIFCKDISRLWLGEMGCVNSCFGIASKVTQGGEADAQKK</sequence>
<name>A0A2D3L9Q3_PREIN</name>
<proteinExistence type="predicted"/>
<evidence type="ECO:0000313" key="1">
    <source>
        <dbReference type="EMBL" id="ATV27308.1"/>
    </source>
</evidence>
<dbReference type="AlphaFoldDB" id="A0A2D3L9Q3"/>
<organism evidence="1 2">
    <name type="scientific">Prevotella intermedia</name>
    <dbReference type="NCBI Taxonomy" id="28131"/>
    <lineage>
        <taxon>Bacteria</taxon>
        <taxon>Pseudomonadati</taxon>
        <taxon>Bacteroidota</taxon>
        <taxon>Bacteroidia</taxon>
        <taxon>Bacteroidales</taxon>
        <taxon>Prevotellaceae</taxon>
        <taxon>Prevotella</taxon>
    </lineage>
</organism>